<name>A0A378ZQJ4_9HYPH</name>
<gene>
    <name evidence="11" type="ORF">NCTC13350_00138</name>
</gene>
<evidence type="ECO:0000259" key="10">
    <source>
        <dbReference type="Pfam" id="PF00127"/>
    </source>
</evidence>
<reference evidence="11 12" key="1">
    <citation type="submission" date="2018-06" db="EMBL/GenBank/DDBJ databases">
        <authorList>
            <consortium name="Pathogen Informatics"/>
            <person name="Doyle S."/>
        </authorList>
    </citation>
    <scope>NUCLEOTIDE SEQUENCE [LARGE SCALE GENOMIC DNA]</scope>
    <source>
        <strain evidence="11 12">NCTC13350</strain>
    </source>
</reference>
<keyword evidence="6 8" id="KW-0186">Copper</keyword>
<evidence type="ECO:0000256" key="5">
    <source>
        <dbReference type="ARBA" id="ARBA00022982"/>
    </source>
</evidence>
<feature type="binding site" evidence="8">
    <location>
        <position position="108"/>
    </location>
    <ligand>
        <name>Cu cation</name>
        <dbReference type="ChEBI" id="CHEBI:23378"/>
    </ligand>
</feature>
<accession>A0A378ZQJ4</accession>
<feature type="signal peptide" evidence="9">
    <location>
        <begin position="1"/>
        <end position="30"/>
    </location>
</feature>
<evidence type="ECO:0000256" key="2">
    <source>
        <dbReference type="ARBA" id="ARBA00022448"/>
    </source>
</evidence>
<dbReference type="GO" id="GO:0042597">
    <property type="term" value="C:periplasmic space"/>
    <property type="evidence" value="ECO:0007669"/>
    <property type="project" value="UniProtKB-SubCell"/>
</dbReference>
<organism evidence="11 12">
    <name type="scientific">Pannonibacter phragmitetus</name>
    <dbReference type="NCBI Taxonomy" id="121719"/>
    <lineage>
        <taxon>Bacteria</taxon>
        <taxon>Pseudomonadati</taxon>
        <taxon>Pseudomonadota</taxon>
        <taxon>Alphaproteobacteria</taxon>
        <taxon>Hyphomicrobiales</taxon>
        <taxon>Stappiaceae</taxon>
        <taxon>Pannonibacter</taxon>
    </lineage>
</organism>
<comment type="subcellular location">
    <subcellularLocation>
        <location evidence="1">Periplasm</location>
    </subcellularLocation>
</comment>
<evidence type="ECO:0000313" key="12">
    <source>
        <dbReference type="Proteomes" id="UP000255000"/>
    </source>
</evidence>
<dbReference type="InterPro" id="IPR002386">
    <property type="entry name" value="Amicyanin/Pseudoazurin"/>
</dbReference>
<dbReference type="Pfam" id="PF00127">
    <property type="entry name" value="Copper-bind"/>
    <property type="match status" value="1"/>
</dbReference>
<dbReference type="Gene3D" id="2.60.40.420">
    <property type="entry name" value="Cupredoxins - blue copper proteins"/>
    <property type="match status" value="1"/>
</dbReference>
<dbReference type="NCBIfam" id="TIGR02375">
    <property type="entry name" value="pseudoazurin"/>
    <property type="match status" value="1"/>
</dbReference>
<sequence length="153" mass="16438">MMMRSLARTLFLSFVSAQSLLMASTAATRAGTVDVQMLNRGAHGTMVFEPDFVQIEPGDTVTFRVGHKSHNAASIATMVPEGFAGFTGKINEEISITFDQPGLYGIKCSPHYTMGMVMVIRVGDAARPAGFPDPSVPPASLKRFEEILARSGL</sequence>
<evidence type="ECO:0000256" key="4">
    <source>
        <dbReference type="ARBA" id="ARBA00022764"/>
    </source>
</evidence>
<keyword evidence="3 8" id="KW-0479">Metal-binding</keyword>
<dbReference type="SUPFAM" id="SSF49503">
    <property type="entry name" value="Cupredoxins"/>
    <property type="match status" value="1"/>
</dbReference>
<keyword evidence="2" id="KW-0813">Transport</keyword>
<dbReference type="CDD" id="cd04218">
    <property type="entry name" value="Pseudoazurin"/>
    <property type="match status" value="1"/>
</dbReference>
<dbReference type="InterPro" id="IPR001235">
    <property type="entry name" value="Copper_blue_Plastocyanin"/>
</dbReference>
<dbReference type="InterPro" id="IPR012745">
    <property type="entry name" value="Pseudoazurin"/>
</dbReference>
<dbReference type="GO" id="GO:0005507">
    <property type="term" value="F:copper ion binding"/>
    <property type="evidence" value="ECO:0007669"/>
    <property type="project" value="UniProtKB-UniRule"/>
</dbReference>
<comment type="cofactor">
    <cofactor evidence="8">
        <name>Cu cation</name>
        <dbReference type="ChEBI" id="CHEBI:23378"/>
    </cofactor>
    <text evidence="8">Binds 1 copper ion per subunit.</text>
</comment>
<feature type="binding site" evidence="8">
    <location>
        <position position="111"/>
    </location>
    <ligand>
        <name>Cu cation</name>
        <dbReference type="ChEBI" id="CHEBI:23378"/>
    </ligand>
</feature>
<dbReference type="InterPro" id="IPR008972">
    <property type="entry name" value="Cupredoxin"/>
</dbReference>
<keyword evidence="9" id="KW-0732">Signal</keyword>
<evidence type="ECO:0000256" key="7">
    <source>
        <dbReference type="NCBIfam" id="TIGR02375"/>
    </source>
</evidence>
<dbReference type="EMBL" id="UGSK01000001">
    <property type="protein sequence ID" value="SUA99243.1"/>
    <property type="molecule type" value="Genomic_DNA"/>
</dbReference>
<evidence type="ECO:0000256" key="3">
    <source>
        <dbReference type="ARBA" id="ARBA00022723"/>
    </source>
</evidence>
<feature type="binding site" evidence="8">
    <location>
        <position position="70"/>
    </location>
    <ligand>
        <name>Cu cation</name>
        <dbReference type="ChEBI" id="CHEBI:23378"/>
    </ligand>
</feature>
<evidence type="ECO:0000256" key="9">
    <source>
        <dbReference type="SAM" id="SignalP"/>
    </source>
</evidence>
<keyword evidence="5" id="KW-0249">Electron transport</keyword>
<evidence type="ECO:0000256" key="6">
    <source>
        <dbReference type="ARBA" id="ARBA00023008"/>
    </source>
</evidence>
<keyword evidence="4" id="KW-0574">Periplasm</keyword>
<proteinExistence type="predicted"/>
<protein>
    <recommendedName>
        <fullName evidence="7">Pseudoazurin</fullName>
    </recommendedName>
</protein>
<dbReference type="InterPro" id="IPR000923">
    <property type="entry name" value="BlueCu_1"/>
</dbReference>
<dbReference type="PRINTS" id="PR00155">
    <property type="entry name" value="AMICYANIN"/>
</dbReference>
<dbReference type="RefSeq" id="WP_019963798.1">
    <property type="nucleotide sequence ID" value="NZ_UGSK01000001.1"/>
</dbReference>
<evidence type="ECO:0000256" key="1">
    <source>
        <dbReference type="ARBA" id="ARBA00004418"/>
    </source>
</evidence>
<feature type="domain" description="Blue (type 1) copper" evidence="10">
    <location>
        <begin position="36"/>
        <end position="122"/>
    </location>
</feature>
<evidence type="ECO:0000313" key="11">
    <source>
        <dbReference type="EMBL" id="SUA99243.1"/>
    </source>
</evidence>
<feature type="chain" id="PRO_5016887598" description="Pseudoazurin" evidence="9">
    <location>
        <begin position="31"/>
        <end position="153"/>
    </location>
</feature>
<dbReference type="Proteomes" id="UP000255000">
    <property type="component" value="Unassembled WGS sequence"/>
</dbReference>
<dbReference type="GO" id="GO:0009055">
    <property type="term" value="F:electron transfer activity"/>
    <property type="evidence" value="ECO:0007669"/>
    <property type="project" value="InterPro"/>
</dbReference>
<dbReference type="AlphaFoldDB" id="A0A378ZQJ4"/>
<feature type="binding site" evidence="8">
    <location>
        <position position="116"/>
    </location>
    <ligand>
        <name>Cu cation</name>
        <dbReference type="ChEBI" id="CHEBI:23378"/>
    </ligand>
</feature>
<evidence type="ECO:0000256" key="8">
    <source>
        <dbReference type="PIRSR" id="PIRSR602386-1"/>
    </source>
</evidence>
<dbReference type="PRINTS" id="PR00156">
    <property type="entry name" value="COPPERBLUE"/>
</dbReference>